<organism evidence="1">
    <name type="scientific">Sexangularia sp. CB-2014</name>
    <dbReference type="NCBI Taxonomy" id="1486929"/>
    <lineage>
        <taxon>Eukaryota</taxon>
        <taxon>Amoebozoa</taxon>
        <taxon>Tubulinea</taxon>
        <taxon>Elardia</taxon>
        <taxon>Arcellinida</taxon>
        <taxon>Arcellinida incertae sedis</taxon>
        <taxon>Sexangularia</taxon>
    </lineage>
</organism>
<dbReference type="Gene3D" id="3.10.129.10">
    <property type="entry name" value="Hotdog Thioesterase"/>
    <property type="match status" value="1"/>
</dbReference>
<protein>
    <recommendedName>
        <fullName evidence="2">Thioesterase domain-containing protein</fullName>
    </recommendedName>
</protein>
<proteinExistence type="predicted"/>
<dbReference type="SUPFAM" id="SSF54637">
    <property type="entry name" value="Thioesterase/thiol ester dehydrase-isomerase"/>
    <property type="match status" value="1"/>
</dbReference>
<sequence length="200" mass="21576">MRHSLRSIQSSLPLQHCFGCGPANERGLQLATYTSASLKRVGFSLWRGTSPDHCAGPPDVVNGGILSTLVDCVGCALACGSRVDLTKTWNVTGRLDVKYLAPTPISSTLVLLGRVRELTDTDEQPQQNVPWADPFTSRRARVDVAVYASNAPAILPEIVDAAATSDVSTWMDRIDSEAKLTCVGSVYTVEVKPEWSTSKL</sequence>
<dbReference type="AlphaFoldDB" id="A0A7S1VMV6"/>
<gene>
    <name evidence="1" type="ORF">SSP0437_LOCUS10234</name>
</gene>
<dbReference type="EMBL" id="HBGL01013094">
    <property type="protein sequence ID" value="CAD9305157.1"/>
    <property type="molecule type" value="Transcribed_RNA"/>
</dbReference>
<evidence type="ECO:0000313" key="1">
    <source>
        <dbReference type="EMBL" id="CAD9305157.1"/>
    </source>
</evidence>
<name>A0A7S1VMV6_9EUKA</name>
<accession>A0A7S1VMV6</accession>
<evidence type="ECO:0008006" key="2">
    <source>
        <dbReference type="Google" id="ProtNLM"/>
    </source>
</evidence>
<dbReference type="InterPro" id="IPR029069">
    <property type="entry name" value="HotDog_dom_sf"/>
</dbReference>
<reference evidence="1" key="1">
    <citation type="submission" date="2021-01" db="EMBL/GenBank/DDBJ databases">
        <authorList>
            <person name="Corre E."/>
            <person name="Pelletier E."/>
            <person name="Niang G."/>
            <person name="Scheremetjew M."/>
            <person name="Finn R."/>
            <person name="Kale V."/>
            <person name="Holt S."/>
            <person name="Cochrane G."/>
            <person name="Meng A."/>
            <person name="Brown T."/>
            <person name="Cohen L."/>
        </authorList>
    </citation>
    <scope>NUCLEOTIDE SEQUENCE</scope>
    <source>
        <strain evidence="1">ATCC 50979</strain>
    </source>
</reference>